<dbReference type="AlphaFoldDB" id="A0A2G9S0S8"/>
<dbReference type="Proteomes" id="UP000228934">
    <property type="component" value="Unassembled WGS sequence"/>
</dbReference>
<feature type="chain" id="PRO_5013748774" evidence="1">
    <location>
        <begin position="18"/>
        <end position="189"/>
    </location>
</feature>
<keyword evidence="1" id="KW-0732">Signal</keyword>
<sequence length="189" mass="20953">MALFGFHLLNILLEARGTGGRGTVSVRSEMIQCNPLRLHCIASFYMCVLCLNFLNFPPSSAPVRRCCSQGMEPEVRCGDRAGDHSGAQPRTVEGIAGTQEKVRAPLDALQCYPERDSGLPLLTEKVRPESRSGLPPGRLMHRSVYGQLTGGSVLGGKDGVGGYICWHNCFYKKKYVFIYIFSFSFYVRH</sequence>
<evidence type="ECO:0000313" key="3">
    <source>
        <dbReference type="Proteomes" id="UP000228934"/>
    </source>
</evidence>
<accession>A0A2G9S0S8</accession>
<protein>
    <submittedName>
        <fullName evidence="2">Uncharacterized protein</fullName>
    </submittedName>
</protein>
<gene>
    <name evidence="2" type="ORF">AB205_0059010</name>
</gene>
<proteinExistence type="predicted"/>
<organism evidence="2 3">
    <name type="scientific">Aquarana catesbeiana</name>
    <name type="common">American bullfrog</name>
    <name type="synonym">Rana catesbeiana</name>
    <dbReference type="NCBI Taxonomy" id="8400"/>
    <lineage>
        <taxon>Eukaryota</taxon>
        <taxon>Metazoa</taxon>
        <taxon>Chordata</taxon>
        <taxon>Craniata</taxon>
        <taxon>Vertebrata</taxon>
        <taxon>Euteleostomi</taxon>
        <taxon>Amphibia</taxon>
        <taxon>Batrachia</taxon>
        <taxon>Anura</taxon>
        <taxon>Neobatrachia</taxon>
        <taxon>Ranoidea</taxon>
        <taxon>Ranidae</taxon>
        <taxon>Aquarana</taxon>
    </lineage>
</organism>
<dbReference type="EMBL" id="KV927357">
    <property type="protein sequence ID" value="PIO33759.1"/>
    <property type="molecule type" value="Genomic_DNA"/>
</dbReference>
<evidence type="ECO:0000256" key="1">
    <source>
        <dbReference type="SAM" id="SignalP"/>
    </source>
</evidence>
<feature type="signal peptide" evidence="1">
    <location>
        <begin position="1"/>
        <end position="17"/>
    </location>
</feature>
<reference evidence="3" key="1">
    <citation type="journal article" date="2017" name="Nat. Commun.">
        <title>The North American bullfrog draft genome provides insight into hormonal regulation of long noncoding RNA.</title>
        <authorList>
            <person name="Hammond S.A."/>
            <person name="Warren R.L."/>
            <person name="Vandervalk B.P."/>
            <person name="Kucuk E."/>
            <person name="Khan H."/>
            <person name="Gibb E.A."/>
            <person name="Pandoh P."/>
            <person name="Kirk H."/>
            <person name="Zhao Y."/>
            <person name="Jones M."/>
            <person name="Mungall A.J."/>
            <person name="Coope R."/>
            <person name="Pleasance S."/>
            <person name="Moore R.A."/>
            <person name="Holt R.A."/>
            <person name="Round J.M."/>
            <person name="Ohora S."/>
            <person name="Walle B.V."/>
            <person name="Veldhoen N."/>
            <person name="Helbing C.C."/>
            <person name="Birol I."/>
        </authorList>
    </citation>
    <scope>NUCLEOTIDE SEQUENCE [LARGE SCALE GENOMIC DNA]</scope>
</reference>
<keyword evidence="3" id="KW-1185">Reference proteome</keyword>
<name>A0A2G9S0S8_AQUCT</name>
<evidence type="ECO:0000313" key="2">
    <source>
        <dbReference type="EMBL" id="PIO33759.1"/>
    </source>
</evidence>